<dbReference type="PIRSF" id="PIRSF006603">
    <property type="entry name" value="DinF"/>
    <property type="match status" value="1"/>
</dbReference>
<evidence type="ECO:0000313" key="12">
    <source>
        <dbReference type="Proteomes" id="UP000253208"/>
    </source>
</evidence>
<keyword evidence="9" id="KW-0046">Antibiotic resistance</keyword>
<dbReference type="Pfam" id="PF01554">
    <property type="entry name" value="MatE"/>
    <property type="match status" value="2"/>
</dbReference>
<dbReference type="AlphaFoldDB" id="A0A367FWL3"/>
<comment type="subcellular location">
    <subcellularLocation>
        <location evidence="1">Cell membrane</location>
        <topology evidence="1">Multi-pass membrane protein</topology>
    </subcellularLocation>
</comment>
<feature type="transmembrane region" description="Helical" evidence="10">
    <location>
        <begin position="418"/>
        <end position="440"/>
    </location>
</feature>
<feature type="transmembrane region" description="Helical" evidence="10">
    <location>
        <begin position="305"/>
        <end position="329"/>
    </location>
</feature>
<sequence length="483" mass="54014">MSSKKCLWCSSTISEINGLRILPEILTDYVTKQEAFIEMKYFEAKMSYPQFLKYLVPSVLTMIFLSFYTTIDGFFVSRYAGSDALAGINIVIPITCVIFGTSVMLATGSGAIIGERMGQKREQEANEIFTFITIVLFVLSVAFTAVGILFLKPICIFLGSSERLMEHVVPYAFVIFLGSVSMSFKLFFEYLVRTDGRSYIGMIMSLTGLAFNIVFDYIFVAVFRLGTLGAAWGTFLSITVSMLIGFIYFLKYSHIRFCRPKTDMSVLLKSCTNGSSEMLTEMSTGITTFLFNLIIMQYFGEDGVAAVTIIMYIYYFFIAFYMGIAVAAAPIISYNYGSENHDKIREITRYSFITIAISSVLILTVSLVFGKQIIHLFVGEGNVFTLTWDGLKLFSLVFLFIGLNVFLSGYFTALGNGFISALISSMRSLIMVAVFILILPKLIGVAGIWMTMPLAEAVTIFMAVYLYRTYGKSFMQENSRATS</sequence>
<feature type="transmembrane region" description="Helical" evidence="10">
    <location>
        <begin position="51"/>
        <end position="71"/>
    </location>
</feature>
<dbReference type="InterPro" id="IPR002528">
    <property type="entry name" value="MATE_fam"/>
</dbReference>
<dbReference type="GO" id="GO:0042910">
    <property type="term" value="F:xenobiotic transmembrane transporter activity"/>
    <property type="evidence" value="ECO:0007669"/>
    <property type="project" value="InterPro"/>
</dbReference>
<evidence type="ECO:0000256" key="8">
    <source>
        <dbReference type="ARBA" id="ARBA00023136"/>
    </source>
</evidence>
<keyword evidence="7 10" id="KW-1133">Transmembrane helix</keyword>
<dbReference type="GO" id="GO:0005886">
    <property type="term" value="C:plasma membrane"/>
    <property type="evidence" value="ECO:0007669"/>
    <property type="project" value="UniProtKB-SubCell"/>
</dbReference>
<dbReference type="GO" id="GO:0015297">
    <property type="term" value="F:antiporter activity"/>
    <property type="evidence" value="ECO:0007669"/>
    <property type="project" value="InterPro"/>
</dbReference>
<feature type="transmembrane region" description="Helical" evidence="10">
    <location>
        <begin position="86"/>
        <end position="107"/>
    </location>
</feature>
<keyword evidence="6 10" id="KW-0812">Transmembrane</keyword>
<name>A0A367FWL3_9FIRM</name>
<feature type="transmembrane region" description="Helical" evidence="10">
    <location>
        <begin position="278"/>
        <end position="299"/>
    </location>
</feature>
<dbReference type="PANTHER" id="PTHR43823">
    <property type="entry name" value="SPORULATION PROTEIN YKVU"/>
    <property type="match status" value="1"/>
</dbReference>
<feature type="transmembrane region" description="Helical" evidence="10">
    <location>
        <begin position="229"/>
        <end position="250"/>
    </location>
</feature>
<comment type="caution">
    <text evidence="11">The sequence shown here is derived from an EMBL/GenBank/DDBJ whole genome shotgun (WGS) entry which is preliminary data.</text>
</comment>
<dbReference type="Proteomes" id="UP000253208">
    <property type="component" value="Unassembled WGS sequence"/>
</dbReference>
<feature type="transmembrane region" description="Helical" evidence="10">
    <location>
        <begin position="446"/>
        <end position="467"/>
    </location>
</feature>
<proteinExistence type="inferred from homology"/>
<dbReference type="CDD" id="cd13143">
    <property type="entry name" value="MATE_MepA_like"/>
    <property type="match status" value="1"/>
</dbReference>
<feature type="transmembrane region" description="Helical" evidence="10">
    <location>
        <begin position="390"/>
        <end position="411"/>
    </location>
</feature>
<dbReference type="EMBL" id="PSQG01000018">
    <property type="protein sequence ID" value="RCH42842.1"/>
    <property type="molecule type" value="Genomic_DNA"/>
</dbReference>
<evidence type="ECO:0000256" key="5">
    <source>
        <dbReference type="ARBA" id="ARBA00022475"/>
    </source>
</evidence>
<accession>A0A367FWL3</accession>
<dbReference type="InterPro" id="IPR051327">
    <property type="entry name" value="MATE_MepA_subfamily"/>
</dbReference>
<feature type="transmembrane region" description="Helical" evidence="10">
    <location>
        <begin position="128"/>
        <end position="151"/>
    </location>
</feature>
<evidence type="ECO:0000256" key="3">
    <source>
        <dbReference type="ARBA" id="ARBA00022106"/>
    </source>
</evidence>
<keyword evidence="4" id="KW-0813">Transport</keyword>
<protein>
    <recommendedName>
        <fullName evidence="3">Multidrug export protein MepA</fullName>
    </recommendedName>
</protein>
<feature type="transmembrane region" description="Helical" evidence="10">
    <location>
        <begin position="350"/>
        <end position="370"/>
    </location>
</feature>
<evidence type="ECO:0000256" key="4">
    <source>
        <dbReference type="ARBA" id="ARBA00022448"/>
    </source>
</evidence>
<keyword evidence="5" id="KW-1003">Cell membrane</keyword>
<evidence type="ECO:0000256" key="10">
    <source>
        <dbReference type="SAM" id="Phobius"/>
    </source>
</evidence>
<comment type="similarity">
    <text evidence="2">Belongs to the multi antimicrobial extrusion (MATE) (TC 2.A.66.1) family. MepA subfamily.</text>
</comment>
<feature type="transmembrane region" description="Helical" evidence="10">
    <location>
        <begin position="171"/>
        <end position="192"/>
    </location>
</feature>
<evidence type="ECO:0000256" key="7">
    <source>
        <dbReference type="ARBA" id="ARBA00022989"/>
    </source>
</evidence>
<gene>
    <name evidence="11" type="ORF">C4886_12675</name>
</gene>
<dbReference type="InterPro" id="IPR045070">
    <property type="entry name" value="MATE_MepA-like"/>
</dbReference>
<dbReference type="GO" id="GO:0046677">
    <property type="term" value="P:response to antibiotic"/>
    <property type="evidence" value="ECO:0007669"/>
    <property type="project" value="UniProtKB-KW"/>
</dbReference>
<evidence type="ECO:0000313" key="11">
    <source>
        <dbReference type="EMBL" id="RCH42842.1"/>
    </source>
</evidence>
<dbReference type="PANTHER" id="PTHR43823:SF3">
    <property type="entry name" value="MULTIDRUG EXPORT PROTEIN MEPA"/>
    <property type="match status" value="1"/>
</dbReference>
<evidence type="ECO:0000256" key="9">
    <source>
        <dbReference type="ARBA" id="ARBA00023251"/>
    </source>
</evidence>
<reference evidence="11 12" key="1">
    <citation type="submission" date="2018-02" db="EMBL/GenBank/DDBJ databases">
        <title>Complete genome sequencing of Faecalibacterium prausnitzii strains isolated from the human gut.</title>
        <authorList>
            <person name="Fitzgerald B.C."/>
            <person name="Shkoporov A.N."/>
            <person name="Ross P.R."/>
            <person name="Hill C."/>
        </authorList>
    </citation>
    <scope>NUCLEOTIDE SEQUENCE [LARGE SCALE GENOMIC DNA]</scope>
    <source>
        <strain evidence="11 12">APC942/31-1</strain>
    </source>
</reference>
<evidence type="ECO:0000256" key="6">
    <source>
        <dbReference type="ARBA" id="ARBA00022692"/>
    </source>
</evidence>
<dbReference type="NCBIfam" id="TIGR00797">
    <property type="entry name" value="matE"/>
    <property type="match status" value="1"/>
</dbReference>
<evidence type="ECO:0000256" key="1">
    <source>
        <dbReference type="ARBA" id="ARBA00004651"/>
    </source>
</evidence>
<organism evidence="11 12">
    <name type="scientific">Blautia obeum</name>
    <dbReference type="NCBI Taxonomy" id="40520"/>
    <lineage>
        <taxon>Bacteria</taxon>
        <taxon>Bacillati</taxon>
        <taxon>Bacillota</taxon>
        <taxon>Clostridia</taxon>
        <taxon>Lachnospirales</taxon>
        <taxon>Lachnospiraceae</taxon>
        <taxon>Blautia</taxon>
    </lineage>
</organism>
<feature type="transmembrane region" description="Helical" evidence="10">
    <location>
        <begin position="199"/>
        <end position="223"/>
    </location>
</feature>
<keyword evidence="8 10" id="KW-0472">Membrane</keyword>
<evidence type="ECO:0000256" key="2">
    <source>
        <dbReference type="ARBA" id="ARBA00008417"/>
    </source>
</evidence>
<dbReference type="InterPro" id="IPR048279">
    <property type="entry name" value="MdtK-like"/>
</dbReference>